<comment type="caution">
    <text evidence="1">The sequence shown here is derived from an EMBL/GenBank/DDBJ whole genome shotgun (WGS) entry which is preliminary data.</text>
</comment>
<evidence type="ECO:0000313" key="2">
    <source>
        <dbReference type="Proteomes" id="UP001060085"/>
    </source>
</evidence>
<evidence type="ECO:0000313" key="1">
    <source>
        <dbReference type="EMBL" id="KAI5664221.1"/>
    </source>
</evidence>
<organism evidence="1 2">
    <name type="scientific">Catharanthus roseus</name>
    <name type="common">Madagascar periwinkle</name>
    <name type="synonym">Vinca rosea</name>
    <dbReference type="NCBI Taxonomy" id="4058"/>
    <lineage>
        <taxon>Eukaryota</taxon>
        <taxon>Viridiplantae</taxon>
        <taxon>Streptophyta</taxon>
        <taxon>Embryophyta</taxon>
        <taxon>Tracheophyta</taxon>
        <taxon>Spermatophyta</taxon>
        <taxon>Magnoliopsida</taxon>
        <taxon>eudicotyledons</taxon>
        <taxon>Gunneridae</taxon>
        <taxon>Pentapetalae</taxon>
        <taxon>asterids</taxon>
        <taxon>lamiids</taxon>
        <taxon>Gentianales</taxon>
        <taxon>Apocynaceae</taxon>
        <taxon>Rauvolfioideae</taxon>
        <taxon>Vinceae</taxon>
        <taxon>Catharanthinae</taxon>
        <taxon>Catharanthus</taxon>
    </lineage>
</organism>
<reference evidence="2" key="1">
    <citation type="journal article" date="2023" name="Nat. Plants">
        <title>Single-cell RNA sequencing provides a high-resolution roadmap for understanding the multicellular compartmentation of specialized metabolism.</title>
        <authorList>
            <person name="Sun S."/>
            <person name="Shen X."/>
            <person name="Li Y."/>
            <person name="Li Y."/>
            <person name="Wang S."/>
            <person name="Li R."/>
            <person name="Zhang H."/>
            <person name="Shen G."/>
            <person name="Guo B."/>
            <person name="Wei J."/>
            <person name="Xu J."/>
            <person name="St-Pierre B."/>
            <person name="Chen S."/>
            <person name="Sun C."/>
        </authorList>
    </citation>
    <scope>NUCLEOTIDE SEQUENCE [LARGE SCALE GENOMIC DNA]</scope>
</reference>
<accession>A0ACC0AUD0</accession>
<gene>
    <name evidence="1" type="ORF">M9H77_23544</name>
</gene>
<sequence>MCSLLIRLGAKTGKFIIQWWGVHKKEGVAQEVANLDRVSLIEEEYALALRLMHLIRSDSPSGKPTKPAHPIPFRSTIWRALGAFVAISFGCFLGLEVKDIMTTGRNLVLFAILILEGPLSLFGNDRNDMNLSRRLIPGQGGNYQTHGRP</sequence>
<dbReference type="Proteomes" id="UP001060085">
    <property type="component" value="Linkage Group LG05"/>
</dbReference>
<proteinExistence type="predicted"/>
<name>A0ACC0AUD0_CATRO</name>
<keyword evidence="2" id="KW-1185">Reference proteome</keyword>
<dbReference type="EMBL" id="CM044705">
    <property type="protein sequence ID" value="KAI5664221.1"/>
    <property type="molecule type" value="Genomic_DNA"/>
</dbReference>
<protein>
    <submittedName>
        <fullName evidence="1">Uncharacterized protein</fullName>
    </submittedName>
</protein>